<dbReference type="PANTHER" id="PTHR21686">
    <property type="entry name" value="DEOXYNUCLEOTIDYLTRANSFERASE TERMINAL-INTERACTING PROTEIN 2"/>
    <property type="match status" value="1"/>
</dbReference>
<evidence type="ECO:0000256" key="3">
    <source>
        <dbReference type="SAM" id="MobiDB-lite"/>
    </source>
</evidence>
<evidence type="ECO:0000313" key="5">
    <source>
        <dbReference type="EMBL" id="KJX92488.1"/>
    </source>
</evidence>
<dbReference type="EMBL" id="LAFY01005801">
    <property type="protein sequence ID" value="KJX92488.1"/>
    <property type="molecule type" value="Genomic_DNA"/>
</dbReference>
<dbReference type="GO" id="GO:0003723">
    <property type="term" value="F:RNA binding"/>
    <property type="evidence" value="ECO:0007669"/>
    <property type="project" value="TreeGrafter"/>
</dbReference>
<proteinExistence type="predicted"/>
<keyword evidence="6" id="KW-1185">Reference proteome</keyword>
<evidence type="ECO:0000313" key="6">
    <source>
        <dbReference type="Proteomes" id="UP000033647"/>
    </source>
</evidence>
<dbReference type="GO" id="GO:0005730">
    <property type="term" value="C:nucleolus"/>
    <property type="evidence" value="ECO:0007669"/>
    <property type="project" value="UniProtKB-SubCell"/>
</dbReference>
<dbReference type="InterPro" id="IPR039883">
    <property type="entry name" value="Fcf2/DNTTIP2"/>
</dbReference>
<comment type="caution">
    <text evidence="5">The sequence shown here is derived from an EMBL/GenBank/DDBJ whole genome shotgun (WGS) entry which is preliminary data.</text>
</comment>
<reference evidence="5 6" key="1">
    <citation type="submission" date="2015-03" db="EMBL/GenBank/DDBJ databases">
        <title>RNA-seq based gene annotation and comparative genomics of four Zymoseptoria species reveal species-specific pathogenicity related genes and transposable element activity.</title>
        <authorList>
            <person name="Grandaubert J."/>
            <person name="Bhattacharyya A."/>
            <person name="Stukenbrock E.H."/>
        </authorList>
    </citation>
    <scope>NUCLEOTIDE SEQUENCE [LARGE SCALE GENOMIC DNA]</scope>
    <source>
        <strain evidence="5 6">Zb18110</strain>
    </source>
</reference>
<dbReference type="Pfam" id="PF08698">
    <property type="entry name" value="Fcf2"/>
    <property type="match status" value="1"/>
</dbReference>
<comment type="subcellular location">
    <subcellularLocation>
        <location evidence="1">Nucleus</location>
        <location evidence="1">Nucleolus</location>
    </subcellularLocation>
</comment>
<evidence type="ECO:0000256" key="2">
    <source>
        <dbReference type="ARBA" id="ARBA00023242"/>
    </source>
</evidence>
<protein>
    <submittedName>
        <fullName evidence="5">rRNA-processing protein fcf2</fullName>
    </submittedName>
</protein>
<dbReference type="PANTHER" id="PTHR21686:SF12">
    <property type="entry name" value="DEOXYNUCLEOTIDYLTRANSFERASE TERMINAL-INTERACTING PROTEIN 2"/>
    <property type="match status" value="1"/>
</dbReference>
<evidence type="ECO:0000256" key="1">
    <source>
        <dbReference type="ARBA" id="ARBA00004604"/>
    </source>
</evidence>
<feature type="region of interest" description="Disordered" evidence="3">
    <location>
        <begin position="206"/>
        <end position="239"/>
    </location>
</feature>
<feature type="compositionally biased region" description="Basic residues" evidence="3">
    <location>
        <begin position="228"/>
        <end position="239"/>
    </location>
</feature>
<dbReference type="STRING" id="1047168.A0A0F4G581"/>
<dbReference type="OrthoDB" id="427886at2759"/>
<feature type="domain" description="Fcf2 pre-rRNA processing C-terminal" evidence="4">
    <location>
        <begin position="112"/>
        <end position="207"/>
    </location>
</feature>
<organism evidence="5 6">
    <name type="scientific">Zymoseptoria brevis</name>
    <dbReference type="NCBI Taxonomy" id="1047168"/>
    <lineage>
        <taxon>Eukaryota</taxon>
        <taxon>Fungi</taxon>
        <taxon>Dikarya</taxon>
        <taxon>Ascomycota</taxon>
        <taxon>Pezizomycotina</taxon>
        <taxon>Dothideomycetes</taxon>
        <taxon>Dothideomycetidae</taxon>
        <taxon>Mycosphaerellales</taxon>
        <taxon>Mycosphaerellaceae</taxon>
        <taxon>Zymoseptoria</taxon>
    </lineage>
</organism>
<evidence type="ECO:0000259" key="4">
    <source>
        <dbReference type="Pfam" id="PF08698"/>
    </source>
</evidence>
<dbReference type="GO" id="GO:0006396">
    <property type="term" value="P:RNA processing"/>
    <property type="evidence" value="ECO:0007669"/>
    <property type="project" value="TreeGrafter"/>
</dbReference>
<name>A0A0F4G581_9PEZI</name>
<gene>
    <name evidence="5" type="ORF">TI39_contig5846g00002</name>
</gene>
<keyword evidence="2" id="KW-0539">Nucleus</keyword>
<dbReference type="InterPro" id="IPR014810">
    <property type="entry name" value="Fcf2_C"/>
</dbReference>
<sequence>MDDTIVVASKKPTAVLDDELSDEQIEQLLARATARLQKKSKKTQLIQKNESHNYTFPKLDAGALEKPYVTTKGDIATVDSSRLLKEKLRKQAEGIRKVEDPVTSKKALEEQKKATAGSQWFDLPKTNLTPELKRDLQLIKMRGVLDPHRHYKKDGGKMQAPEYSHVGTIIEGPTEYFSGRLENKKRKRTFVEEVLEKERETGRFKKKYGDVQTGKTSGKKAFYNQLKDKRKGGVKKGSG</sequence>
<dbReference type="AlphaFoldDB" id="A0A0F4G581"/>
<dbReference type="Proteomes" id="UP000033647">
    <property type="component" value="Unassembled WGS sequence"/>
</dbReference>
<accession>A0A0F4G581</accession>